<gene>
    <name evidence="3" type="ORF">H9Q19_04465</name>
</gene>
<feature type="transmembrane region" description="Helical" evidence="2">
    <location>
        <begin position="70"/>
        <end position="87"/>
    </location>
</feature>
<dbReference type="GeneID" id="301704856"/>
<proteinExistence type="predicted"/>
<dbReference type="EMBL" id="CP060791">
    <property type="protein sequence ID" value="QVE48940.1"/>
    <property type="molecule type" value="Genomic_DNA"/>
</dbReference>
<evidence type="ECO:0000256" key="1">
    <source>
        <dbReference type="SAM" id="MobiDB-lite"/>
    </source>
</evidence>
<feature type="compositionally biased region" description="Low complexity" evidence="1">
    <location>
        <begin position="188"/>
        <end position="217"/>
    </location>
</feature>
<feature type="compositionally biased region" description="Basic and acidic residues" evidence="1">
    <location>
        <begin position="128"/>
        <end position="157"/>
    </location>
</feature>
<evidence type="ECO:0000256" key="2">
    <source>
        <dbReference type="SAM" id="Phobius"/>
    </source>
</evidence>
<protein>
    <submittedName>
        <fullName evidence="3">Uncharacterized protein</fullName>
    </submittedName>
</protein>
<name>A0ABX8CGL0_9CHLA</name>
<evidence type="ECO:0000313" key="3">
    <source>
        <dbReference type="EMBL" id="QVE48940.1"/>
    </source>
</evidence>
<reference evidence="3 4" key="1">
    <citation type="submission" date="2020-08" db="EMBL/GenBank/DDBJ databases">
        <title>Isolation and characterization of novel Chlamydia from Siamese crocodiles (Crocodylus siamensis).</title>
        <authorList>
            <person name="Sariya L."/>
        </authorList>
    </citation>
    <scope>NUCLEOTIDE SEQUENCE [LARGE SCALE GENOMIC DNA]</scope>
    <source>
        <strain evidence="3 4">No. 12</strain>
    </source>
</reference>
<accession>A0ABX8CGL0</accession>
<dbReference type="RefSeq" id="WP_213240703.1">
    <property type="nucleotide sequence ID" value="NZ_CP060791.1"/>
</dbReference>
<feature type="compositionally biased region" description="Basic and acidic residues" evidence="1">
    <location>
        <begin position="109"/>
        <end position="119"/>
    </location>
</feature>
<feature type="compositionally biased region" description="Polar residues" evidence="1">
    <location>
        <begin position="158"/>
        <end position="176"/>
    </location>
</feature>
<keyword evidence="2" id="KW-0812">Transmembrane</keyword>
<dbReference type="Proteomes" id="UP000680625">
    <property type="component" value="Chromosome"/>
</dbReference>
<keyword evidence="2" id="KW-1133">Transmembrane helix</keyword>
<keyword evidence="4" id="KW-1185">Reference proteome</keyword>
<sequence>MTSSVPPSPTKEHITDLSSTQKTDFDKLVSDTEKKIKRSNILSIVVIVAAALLSAIGIICAIVTGVGGLWALPVGAILSAIVLLMAIHQHRSYLESKLQVPALPGPKGIDIDKMKKDLSLDGGPTPENDSKTPVDENKKPPTNEDKQGIDGSKKTGDGENNNVENSSKIENSGNTSETEDSDNESDVENNTGTNQTGGTSNSENTDQSSSTSTETED</sequence>
<evidence type="ECO:0000313" key="4">
    <source>
        <dbReference type="Proteomes" id="UP000680625"/>
    </source>
</evidence>
<keyword evidence="2" id="KW-0472">Membrane</keyword>
<organism evidence="3 4">
    <name type="scientific">Chlamydia crocodili</name>
    <dbReference type="NCBI Taxonomy" id="2766982"/>
    <lineage>
        <taxon>Bacteria</taxon>
        <taxon>Pseudomonadati</taxon>
        <taxon>Chlamydiota</taxon>
        <taxon>Chlamydiia</taxon>
        <taxon>Chlamydiales</taxon>
        <taxon>Chlamydiaceae</taxon>
        <taxon>Chlamydia/Chlamydophila group</taxon>
        <taxon>Chlamydia</taxon>
    </lineage>
</organism>
<feature type="region of interest" description="Disordered" evidence="1">
    <location>
        <begin position="109"/>
        <end position="217"/>
    </location>
</feature>
<feature type="transmembrane region" description="Helical" evidence="2">
    <location>
        <begin position="41"/>
        <end position="64"/>
    </location>
</feature>
<feature type="compositionally biased region" description="Acidic residues" evidence="1">
    <location>
        <begin position="177"/>
        <end position="187"/>
    </location>
</feature>